<dbReference type="PANTHER" id="PTHR45527:SF1">
    <property type="entry name" value="FATTY ACID SYNTHASE"/>
    <property type="match status" value="1"/>
</dbReference>
<evidence type="ECO:0000259" key="1">
    <source>
        <dbReference type="Pfam" id="PF00668"/>
    </source>
</evidence>
<dbReference type="Proteomes" id="UP000653308">
    <property type="component" value="Unassembled WGS sequence"/>
</dbReference>
<dbReference type="RefSeq" id="WP_190197584.1">
    <property type="nucleotide sequence ID" value="NZ_BMWE01000005.1"/>
</dbReference>
<reference evidence="3" key="1">
    <citation type="journal article" date="2019" name="Int. J. Syst. Evol. Microbiol.">
        <title>The Global Catalogue of Microorganisms (GCM) 10K type strain sequencing project: providing services to taxonomists for standard genome sequencing and annotation.</title>
        <authorList>
            <consortium name="The Broad Institute Genomics Platform"/>
            <consortium name="The Broad Institute Genome Sequencing Center for Infectious Disease"/>
            <person name="Wu L."/>
            <person name="Ma J."/>
        </authorList>
    </citation>
    <scope>NUCLEOTIDE SEQUENCE [LARGE SCALE GENOMIC DNA]</scope>
    <source>
        <strain evidence="3">JCM 4957</strain>
    </source>
</reference>
<evidence type="ECO:0000313" key="3">
    <source>
        <dbReference type="Proteomes" id="UP000653308"/>
    </source>
</evidence>
<dbReference type="InterPro" id="IPR001242">
    <property type="entry name" value="Condensation_dom"/>
</dbReference>
<gene>
    <name evidence="2" type="ORF">GCM10010384_22320</name>
</gene>
<keyword evidence="3" id="KW-1185">Reference proteome</keyword>
<name>A0ABQ2ZIP8_9ACTN</name>
<organism evidence="2 3">
    <name type="scientific">Streptomyces djakartensis</name>
    <dbReference type="NCBI Taxonomy" id="68193"/>
    <lineage>
        <taxon>Bacteria</taxon>
        <taxon>Bacillati</taxon>
        <taxon>Actinomycetota</taxon>
        <taxon>Actinomycetes</taxon>
        <taxon>Kitasatosporales</taxon>
        <taxon>Streptomycetaceae</taxon>
        <taxon>Streptomyces</taxon>
    </lineage>
</organism>
<proteinExistence type="predicted"/>
<dbReference type="InterPro" id="IPR023213">
    <property type="entry name" value="CAT-like_dom_sf"/>
</dbReference>
<dbReference type="Gene3D" id="3.30.559.30">
    <property type="entry name" value="Nonribosomal peptide synthetase, condensation domain"/>
    <property type="match status" value="1"/>
</dbReference>
<comment type="caution">
    <text evidence="2">The sequence shown here is derived from an EMBL/GenBank/DDBJ whole genome shotgun (WGS) entry which is preliminary data.</text>
</comment>
<evidence type="ECO:0000313" key="2">
    <source>
        <dbReference type="EMBL" id="GGY15925.1"/>
    </source>
</evidence>
<accession>A0ABQ2ZIP8</accession>
<dbReference type="EMBL" id="BMWE01000005">
    <property type="protein sequence ID" value="GGY15925.1"/>
    <property type="molecule type" value="Genomic_DNA"/>
</dbReference>
<protein>
    <recommendedName>
        <fullName evidence="1">Condensation domain-containing protein</fullName>
    </recommendedName>
</protein>
<dbReference type="Pfam" id="PF00668">
    <property type="entry name" value="Condensation"/>
    <property type="match status" value="1"/>
</dbReference>
<dbReference type="PANTHER" id="PTHR45527">
    <property type="entry name" value="NONRIBOSOMAL PEPTIDE SYNTHETASE"/>
    <property type="match status" value="1"/>
</dbReference>
<dbReference type="SUPFAM" id="SSF52777">
    <property type="entry name" value="CoA-dependent acyltransferases"/>
    <property type="match status" value="2"/>
</dbReference>
<sequence length="448" mass="49311">MSFLEVRFDGCSDRFGGITWAQQDIYGFIYGSESQTAQEKPDLQDVLKFPGSLTPEACQDVLRELVTRQEALRTTFEQGEGEFLSQHVCGEGTMPVVTCRAAADQQERATAHLQETLTAEPIDVTSEFPVRFGLVIESERVRRIVVVISHMVVDGWGLENLLQDLHRLLSDPGSDGPAVPTFHQLDQWEWERSKHGVMRADAALSYRRQLLEHSGTNAKAAGAPSRPLRPMRRGGLSLDAGPALALARASQAMSMSSSAALLALCADAASEVLQRDRLIFNLHCGNRFRPALRDSVTRLKSMSLMPYERGTDSFENSANRVWKSLLVAHQHAQLPPGEAETILRRSGPHFLMGFNDRRPIADGVGGQLLGSADRTEYSDTSVTLVDSVAVSNSPHLEFAIDPNPGCAGLSVKLESNVLEDDEIIWALTRIEERIRRLPSAGPLSERTS</sequence>
<feature type="domain" description="Condensation" evidence="1">
    <location>
        <begin position="38"/>
        <end position="298"/>
    </location>
</feature>
<dbReference type="Gene3D" id="3.30.559.10">
    <property type="entry name" value="Chloramphenicol acetyltransferase-like domain"/>
    <property type="match status" value="1"/>
</dbReference>